<accession>A0A1L6XBJ8</accession>
<evidence type="ECO:0000313" key="2">
    <source>
        <dbReference type="EMBL" id="APT18312.1"/>
    </source>
</evidence>
<evidence type="ECO:0000256" key="1">
    <source>
        <dbReference type="SAM" id="MobiDB-lite"/>
    </source>
</evidence>
<feature type="compositionally biased region" description="Polar residues" evidence="1">
    <location>
        <begin position="55"/>
        <end position="64"/>
    </location>
</feature>
<protein>
    <submittedName>
        <fullName evidence="2">Uncharacterized protein</fullName>
    </submittedName>
</protein>
<reference evidence="2 3" key="1">
    <citation type="submission" date="2016-12" db="EMBL/GenBank/DDBJ databases">
        <title>The whole genome sequencing and assembly of Lactobacillus amylophilus DSM 20533T strain.</title>
        <authorList>
            <person name="Lee Y.-J."/>
            <person name="Yi H."/>
            <person name="Bahn Y.-S."/>
            <person name="Kim J.F."/>
            <person name="Lee D.-W."/>
        </authorList>
    </citation>
    <scope>NUCLEOTIDE SEQUENCE [LARGE SCALE GENOMIC DNA]</scope>
    <source>
        <strain evidence="2 3">DSM 20533</strain>
    </source>
</reference>
<evidence type="ECO:0000313" key="3">
    <source>
        <dbReference type="Proteomes" id="UP000185499"/>
    </source>
</evidence>
<gene>
    <name evidence="2" type="ORF">LA20533_03065</name>
</gene>
<dbReference type="KEGG" id="lah:LA20533_03065"/>
<feature type="region of interest" description="Disordered" evidence="1">
    <location>
        <begin position="34"/>
        <end position="83"/>
    </location>
</feature>
<dbReference type="AlphaFoldDB" id="A0A1L6XBJ8"/>
<name>A0A1L6XBJ8_9LACO</name>
<organism evidence="2 3">
    <name type="scientific">Amylolactobacillus amylophilus DSM 20533 = JCM 1125</name>
    <dbReference type="NCBI Taxonomy" id="1423721"/>
    <lineage>
        <taxon>Bacteria</taxon>
        <taxon>Bacillati</taxon>
        <taxon>Bacillota</taxon>
        <taxon>Bacilli</taxon>
        <taxon>Lactobacillales</taxon>
        <taxon>Lactobacillaceae</taxon>
        <taxon>Amylolactobacillus</taxon>
    </lineage>
</organism>
<dbReference type="EMBL" id="CP018888">
    <property type="protein sequence ID" value="APT18312.1"/>
    <property type="molecule type" value="Genomic_DNA"/>
</dbReference>
<keyword evidence="3" id="KW-1185">Reference proteome</keyword>
<sequence>MERTFKTQAILWELAVGMTGIMFSSDAEDYYENKESLGEPVSTTNAYHNTDVDTENNLNISGTQVGEPLSVSKDSAEQQPRGY</sequence>
<proteinExistence type="predicted"/>
<dbReference type="Proteomes" id="UP000185499">
    <property type="component" value="Chromosome"/>
</dbReference>